<keyword evidence="2" id="KW-1185">Reference proteome</keyword>
<evidence type="ECO:0000313" key="2">
    <source>
        <dbReference type="Proteomes" id="UP000325315"/>
    </source>
</evidence>
<reference evidence="2" key="1">
    <citation type="journal article" date="2019" name="Plant Biotechnol. J.">
        <title>Genome sequencing of the Australian wild diploid species Gossypium australe highlights disease resistance and delayed gland morphogenesis.</title>
        <authorList>
            <person name="Cai Y."/>
            <person name="Cai X."/>
            <person name="Wang Q."/>
            <person name="Wang P."/>
            <person name="Zhang Y."/>
            <person name="Cai C."/>
            <person name="Xu Y."/>
            <person name="Wang K."/>
            <person name="Zhou Z."/>
            <person name="Wang C."/>
            <person name="Geng S."/>
            <person name="Li B."/>
            <person name="Dong Q."/>
            <person name="Hou Y."/>
            <person name="Wang H."/>
            <person name="Ai P."/>
            <person name="Liu Z."/>
            <person name="Yi F."/>
            <person name="Sun M."/>
            <person name="An G."/>
            <person name="Cheng J."/>
            <person name="Zhang Y."/>
            <person name="Shi Q."/>
            <person name="Xie Y."/>
            <person name="Shi X."/>
            <person name="Chang Y."/>
            <person name="Huang F."/>
            <person name="Chen Y."/>
            <person name="Hong S."/>
            <person name="Mi L."/>
            <person name="Sun Q."/>
            <person name="Zhang L."/>
            <person name="Zhou B."/>
            <person name="Peng R."/>
            <person name="Zhang X."/>
            <person name="Liu F."/>
        </authorList>
    </citation>
    <scope>NUCLEOTIDE SEQUENCE [LARGE SCALE GENOMIC DNA]</scope>
    <source>
        <strain evidence="2">cv. PA1801</strain>
    </source>
</reference>
<protein>
    <submittedName>
        <fullName evidence="1">Uncharacterized protein</fullName>
    </submittedName>
</protein>
<dbReference type="AlphaFoldDB" id="A0A5B6VLI8"/>
<organism evidence="1 2">
    <name type="scientific">Gossypium australe</name>
    <dbReference type="NCBI Taxonomy" id="47621"/>
    <lineage>
        <taxon>Eukaryota</taxon>
        <taxon>Viridiplantae</taxon>
        <taxon>Streptophyta</taxon>
        <taxon>Embryophyta</taxon>
        <taxon>Tracheophyta</taxon>
        <taxon>Spermatophyta</taxon>
        <taxon>Magnoliopsida</taxon>
        <taxon>eudicotyledons</taxon>
        <taxon>Gunneridae</taxon>
        <taxon>Pentapetalae</taxon>
        <taxon>rosids</taxon>
        <taxon>malvids</taxon>
        <taxon>Malvales</taxon>
        <taxon>Malvaceae</taxon>
        <taxon>Malvoideae</taxon>
        <taxon>Gossypium</taxon>
    </lineage>
</organism>
<gene>
    <name evidence="1" type="ORF">EPI10_015706</name>
</gene>
<dbReference type="Proteomes" id="UP000325315">
    <property type="component" value="Unassembled WGS sequence"/>
</dbReference>
<sequence>MFLFWIPQLRKSTLSFQRCLWAAKDYTHIFESTDNPIAFGFNRSDRKISDYDNVSLDQDYLKLAVGTPEFSR</sequence>
<accession>A0A5B6VLI8</accession>
<evidence type="ECO:0000313" key="1">
    <source>
        <dbReference type="EMBL" id="KAA3469963.1"/>
    </source>
</evidence>
<dbReference type="EMBL" id="SMMG02000006">
    <property type="protein sequence ID" value="KAA3469963.1"/>
    <property type="molecule type" value="Genomic_DNA"/>
</dbReference>
<comment type="caution">
    <text evidence="1">The sequence shown here is derived from an EMBL/GenBank/DDBJ whole genome shotgun (WGS) entry which is preliminary data.</text>
</comment>
<name>A0A5B6VLI8_9ROSI</name>
<proteinExistence type="predicted"/>